<dbReference type="Pfam" id="PF05159">
    <property type="entry name" value="Capsule_synth"/>
    <property type="match status" value="1"/>
</dbReference>
<gene>
    <name evidence="1" type="ORF">ACFQMA_10865</name>
</gene>
<protein>
    <recommendedName>
        <fullName evidence="3">Capsule polysaccharide biosynthesis protein</fullName>
    </recommendedName>
</protein>
<dbReference type="GeneID" id="78820613"/>
<sequence>MADQTEIRRRFIVPVMSETVVPFLDSLCRELADRGYETVFVPQSRAAAAAGEYQSEFSINYNSGIVNHSPERDLDFLVEKYDIPSARALVFPQMNYDYPHSDPPSLDAWDHEARYLPPQTGRKPGNFQPYIDWLHRCLDFFDQVFESGNGGMPLQYQGGEVIRRVLQRVAQHHDIPAVWIGFSPLEGHSGFYINEGSDWLTLGNTSYDSLTDKEIAQARSYLEDFRTEKPIVRADRSDQKPSFFQRMANRIRYLRETGRDALPRMKHRAKQRFRRALLSQYAERSYCSVNESQNIISHQEMDYVFYPLQYYIESRVTMRAPAFYEQSWLVEYLSRSVPTNHKLVTKDHPQQLGAQPRRAVDTIARYSIPLAPSYHTHEVIENASAVVTLNNTVGYEALLYGKPVITLGKAFYDDYTYKVDDINDIDRTIKYAVNSGGPSEEKIIEFVHGLISGSRAGVWRDDSPESIHNLVEGIVETAEAQWESS</sequence>
<accession>A0ABD5XYT1</accession>
<dbReference type="Proteomes" id="UP001596432">
    <property type="component" value="Unassembled WGS sequence"/>
</dbReference>
<name>A0ABD5XYT1_9EURY</name>
<dbReference type="InterPro" id="IPR007833">
    <property type="entry name" value="Capsule_polysaccharide_synth"/>
</dbReference>
<dbReference type="EMBL" id="JBHTAS010000001">
    <property type="protein sequence ID" value="MFC7140325.1"/>
    <property type="molecule type" value="Genomic_DNA"/>
</dbReference>
<reference evidence="1 2" key="1">
    <citation type="journal article" date="2019" name="Int. J. Syst. Evol. Microbiol.">
        <title>The Global Catalogue of Microorganisms (GCM) 10K type strain sequencing project: providing services to taxonomists for standard genome sequencing and annotation.</title>
        <authorList>
            <consortium name="The Broad Institute Genomics Platform"/>
            <consortium name="The Broad Institute Genome Sequencing Center for Infectious Disease"/>
            <person name="Wu L."/>
            <person name="Ma J."/>
        </authorList>
    </citation>
    <scope>NUCLEOTIDE SEQUENCE [LARGE SCALE GENOMIC DNA]</scope>
    <source>
        <strain evidence="1 2">XZYJT29</strain>
    </source>
</reference>
<dbReference type="AlphaFoldDB" id="A0ABD5XYT1"/>
<keyword evidence="2" id="KW-1185">Reference proteome</keyword>
<organism evidence="1 2">
    <name type="scientific">Halosimplex aquaticum</name>
    <dbReference type="NCBI Taxonomy" id="3026162"/>
    <lineage>
        <taxon>Archaea</taxon>
        <taxon>Methanobacteriati</taxon>
        <taxon>Methanobacteriota</taxon>
        <taxon>Stenosarchaea group</taxon>
        <taxon>Halobacteria</taxon>
        <taxon>Halobacteriales</taxon>
        <taxon>Haloarculaceae</taxon>
        <taxon>Halosimplex</taxon>
    </lineage>
</organism>
<evidence type="ECO:0000313" key="2">
    <source>
        <dbReference type="Proteomes" id="UP001596432"/>
    </source>
</evidence>
<comment type="caution">
    <text evidence="1">The sequence shown here is derived from an EMBL/GenBank/DDBJ whole genome shotgun (WGS) entry which is preliminary data.</text>
</comment>
<dbReference type="RefSeq" id="WP_274325883.1">
    <property type="nucleotide sequence ID" value="NZ_CP118158.1"/>
</dbReference>
<evidence type="ECO:0008006" key="3">
    <source>
        <dbReference type="Google" id="ProtNLM"/>
    </source>
</evidence>
<proteinExistence type="predicted"/>
<evidence type="ECO:0000313" key="1">
    <source>
        <dbReference type="EMBL" id="MFC7140325.1"/>
    </source>
</evidence>